<dbReference type="AlphaFoldDB" id="A0A084GD25"/>
<dbReference type="PANTHER" id="PTHR13056:SF0">
    <property type="entry name" value="VACUOLAR FUSION PROTEIN CCZ1 HOMOLOG-RELATED"/>
    <property type="match status" value="1"/>
</dbReference>
<name>A0A084GD25_PSEDA</name>
<proteinExistence type="inferred from homology"/>
<keyword evidence="5" id="KW-1185">Reference proteome</keyword>
<feature type="region of interest" description="Disordered" evidence="2">
    <location>
        <begin position="47"/>
        <end position="69"/>
    </location>
</feature>
<feature type="domain" description="CCZ1/INTU/HSP4 first Longin" evidence="3">
    <location>
        <begin position="32"/>
        <end position="125"/>
    </location>
</feature>
<dbReference type="EMBL" id="JOWA01000086">
    <property type="protein sequence ID" value="KEZ45237.1"/>
    <property type="molecule type" value="Genomic_DNA"/>
</dbReference>
<dbReference type="RefSeq" id="XP_016645036.1">
    <property type="nucleotide sequence ID" value="XM_016785660.1"/>
</dbReference>
<dbReference type="Pfam" id="PF19031">
    <property type="entry name" value="Intu_longin_1"/>
    <property type="match status" value="1"/>
</dbReference>
<organism evidence="4 5">
    <name type="scientific">Pseudallescheria apiosperma</name>
    <name type="common">Scedosporium apiospermum</name>
    <dbReference type="NCBI Taxonomy" id="563466"/>
    <lineage>
        <taxon>Eukaryota</taxon>
        <taxon>Fungi</taxon>
        <taxon>Dikarya</taxon>
        <taxon>Ascomycota</taxon>
        <taxon>Pezizomycotina</taxon>
        <taxon>Sordariomycetes</taxon>
        <taxon>Hypocreomycetidae</taxon>
        <taxon>Microascales</taxon>
        <taxon>Microascaceae</taxon>
        <taxon>Scedosporium</taxon>
    </lineage>
</organism>
<evidence type="ECO:0000256" key="1">
    <source>
        <dbReference type="ARBA" id="ARBA00005352"/>
    </source>
</evidence>
<dbReference type="Proteomes" id="UP000028545">
    <property type="component" value="Unassembled WGS sequence"/>
</dbReference>
<feature type="compositionally biased region" description="Basic and acidic residues" evidence="2">
    <location>
        <begin position="712"/>
        <end position="725"/>
    </location>
</feature>
<dbReference type="VEuPathDB" id="FungiDB:SAPIO_CDS2707"/>
<dbReference type="OrthoDB" id="240546at2759"/>
<dbReference type="KEGG" id="sapo:SAPIO_CDS2707"/>
<feature type="compositionally biased region" description="Basic and acidic residues" evidence="2">
    <location>
        <begin position="346"/>
        <end position="361"/>
    </location>
</feature>
<gene>
    <name evidence="4" type="ORF">SAPIO_CDS2707</name>
</gene>
<sequence length="778" mass="84861">MTSAITPAHLGFLAIYNPSLSSASQDEDALAHQIVYYASVTTLSRRRRRTGRKRKGRRERSRLAEDVSHEERNERLRQIGLAQGMVEFSRGFSGGDAVDVIETEKSRVVVHEVEPGWWILSSIDLTRLPLPPKLPTSPSPAQREDVFEYSSKEVKPAALLLQDLLRAHSLFLLHHDVSLSRLFDRLGRRRFISSLTRYWDLFLSTWSVSMHGNPIRSILGGINIAASGELGVGVGEEDRGSGEREVLEGLVGRIDGLVDLVVSKFGEADGGGDKSADRDVGEGVTVPWLGTGQDPDAEDGAIFLGVGALTRRSLKDVVHWTEDLYTWGENSYGVIGAPSSTPSQKKQKESPPKSPEPREAHAPQPSTSPTAKDSRGGGVRKDGNEQEEADKKVTHDPAEALELPSAPESAQHPTNPETTAAEPEAEGHMDKFVSMLKLGYGTYWSLGGSESKPGSPAPPDASQSDKPKSPAPADTQKRNNTKKAADESEGYFLIGLKGTVEEHPPSDSSSDDDDEMSRKPSTHTRTLHVTISSDDDRALTRASLRAIVYINRPFIFTFLFRPETPSLSSDALYRSLHYQLSPLRKPLLISTSYRPPRPENTGPASSSFQASSSMYDLVWDPRLNSIHSTIPNIPAGKPTLWTRTEAIATHTHLLGIFSARKAGDVEKTLKTNKGWWIVWSRVLPSRASVPGTSSPSQGGRDRSASVSDADDASEHAKNSADDGEEASAKEVFLLRRAGDHARAFSSSLAPRRESVSRLAQGIGVDTRGYVETLLSLGR</sequence>
<reference evidence="4 5" key="1">
    <citation type="journal article" date="2014" name="Genome Announc.">
        <title>Draft genome sequence of the pathogenic fungus Scedosporium apiospermum.</title>
        <authorList>
            <person name="Vandeputte P."/>
            <person name="Ghamrawi S."/>
            <person name="Rechenmann M."/>
            <person name="Iltis A."/>
            <person name="Giraud S."/>
            <person name="Fleury M."/>
            <person name="Thornton C."/>
            <person name="Delhaes L."/>
            <person name="Meyer W."/>
            <person name="Papon N."/>
            <person name="Bouchara J.P."/>
        </authorList>
    </citation>
    <scope>NUCLEOTIDE SEQUENCE [LARGE SCALE GENOMIC DNA]</scope>
    <source>
        <strain evidence="4 5">IHEM 14462</strain>
    </source>
</reference>
<dbReference type="PANTHER" id="PTHR13056">
    <property type="entry name" value="VACUOLAR FUSION PROTEIN CCZ1 HOMOLOG-RELATED"/>
    <property type="match status" value="1"/>
</dbReference>
<comment type="similarity">
    <text evidence="1">Belongs to the CCZ1 family.</text>
</comment>
<dbReference type="GO" id="GO:0016192">
    <property type="term" value="P:vesicle-mediated transport"/>
    <property type="evidence" value="ECO:0007669"/>
    <property type="project" value="InterPro"/>
</dbReference>
<feature type="region of interest" description="Disordered" evidence="2">
    <location>
        <begin position="686"/>
        <end position="725"/>
    </location>
</feature>
<dbReference type="GO" id="GO:0035658">
    <property type="term" value="C:Mon1-Ccz1 complex"/>
    <property type="evidence" value="ECO:0007669"/>
    <property type="project" value="InterPro"/>
</dbReference>
<evidence type="ECO:0000259" key="3">
    <source>
        <dbReference type="Pfam" id="PF19031"/>
    </source>
</evidence>
<evidence type="ECO:0000313" key="5">
    <source>
        <dbReference type="Proteomes" id="UP000028545"/>
    </source>
</evidence>
<evidence type="ECO:0000313" key="4">
    <source>
        <dbReference type="EMBL" id="KEZ45237.1"/>
    </source>
</evidence>
<protein>
    <recommendedName>
        <fullName evidence="3">CCZ1/INTU/HSP4 first Longin domain-containing protein</fullName>
    </recommendedName>
</protein>
<dbReference type="HOGENOM" id="CLU_009628_0_0_1"/>
<dbReference type="InterPro" id="IPR043987">
    <property type="entry name" value="CCZ1/INTU/HSP4_longin_1"/>
</dbReference>
<evidence type="ECO:0000256" key="2">
    <source>
        <dbReference type="SAM" id="MobiDB-lite"/>
    </source>
</evidence>
<dbReference type="OMA" id="IYDLVWD"/>
<feature type="compositionally biased region" description="Basic residues" evidence="2">
    <location>
        <begin position="47"/>
        <end position="60"/>
    </location>
</feature>
<dbReference type="GeneID" id="27721779"/>
<feature type="compositionally biased region" description="Low complexity" evidence="2">
    <location>
        <begin position="413"/>
        <end position="422"/>
    </location>
</feature>
<feature type="region of interest" description="Disordered" evidence="2">
    <location>
        <begin position="448"/>
        <end position="529"/>
    </location>
</feature>
<feature type="compositionally biased region" description="Basic and acidic residues" evidence="2">
    <location>
        <begin position="372"/>
        <end position="398"/>
    </location>
</feature>
<accession>A0A084GD25</accession>
<comment type="caution">
    <text evidence="4">The sequence shown here is derived from an EMBL/GenBank/DDBJ whole genome shotgun (WGS) entry which is preliminary data.</text>
</comment>
<dbReference type="InterPro" id="IPR013176">
    <property type="entry name" value="Ccz1"/>
</dbReference>
<feature type="region of interest" description="Disordered" evidence="2">
    <location>
        <begin position="336"/>
        <end position="426"/>
    </location>
</feature>